<accession>A0ABS6KPD0</accession>
<dbReference type="EMBL" id="VOMB01000020">
    <property type="protein sequence ID" value="MBU9765429.1"/>
    <property type="molecule type" value="Genomic_DNA"/>
</dbReference>
<feature type="domain" description="SseB protein N-terminal" evidence="1">
    <location>
        <begin position="10"/>
        <end position="83"/>
    </location>
</feature>
<evidence type="ECO:0000313" key="2">
    <source>
        <dbReference type="EMBL" id="MBU9765429.1"/>
    </source>
</evidence>
<sequence>MPRDFPPVVYLPCAEAVDDPNDARIDMRETRDGRTALLAYSALDRLHECCGEDQAWIVVPTAFLSELQSLHPFQLLMLDIEIPIEQRRGQN</sequence>
<dbReference type="InterPro" id="IPR049975">
    <property type="entry name" value="SAV_915-like_dom"/>
</dbReference>
<dbReference type="Pfam" id="PF07179">
    <property type="entry name" value="SseB"/>
    <property type="match status" value="1"/>
</dbReference>
<organism evidence="2 3">
    <name type="scientific">[Mycobacterium] fortunisiensis</name>
    <dbReference type="NCBI Taxonomy" id="2600579"/>
    <lineage>
        <taxon>Bacteria</taxon>
        <taxon>Bacillati</taxon>
        <taxon>Actinomycetota</taxon>
        <taxon>Actinomycetes</taxon>
        <taxon>Mycobacteriales</taxon>
        <taxon>Mycobacteriaceae</taxon>
        <taxon>Mycolicibacterium</taxon>
    </lineage>
</organism>
<dbReference type="NCBIfam" id="NF042914">
    <property type="entry name" value="SAV915_dom"/>
    <property type="match status" value="1"/>
</dbReference>
<keyword evidence="3" id="KW-1185">Reference proteome</keyword>
<gene>
    <name evidence="2" type="ORF">FR943_16440</name>
</gene>
<evidence type="ECO:0000259" key="1">
    <source>
        <dbReference type="Pfam" id="PF07179"/>
    </source>
</evidence>
<proteinExistence type="predicted"/>
<protein>
    <recommendedName>
        <fullName evidence="1">SseB protein N-terminal domain-containing protein</fullName>
    </recommendedName>
</protein>
<dbReference type="Proteomes" id="UP000812982">
    <property type="component" value="Unassembled WGS sequence"/>
</dbReference>
<evidence type="ECO:0000313" key="3">
    <source>
        <dbReference type="Proteomes" id="UP000812982"/>
    </source>
</evidence>
<name>A0ABS6KPD0_9MYCO</name>
<reference evidence="2 3" key="1">
    <citation type="journal article" date="2021" name="Sci. Rep.">
        <title>Phenotypic and genomic hallmarks of a novel, potentially pathogenic rapidly growing Mycobacterium species related to the Mycobacterium fortuitum complex.</title>
        <authorList>
            <person name="Gharbi R."/>
            <person name="Khanna V."/>
            <person name="Frigui W."/>
            <person name="Mhenni B."/>
            <person name="Brosch R."/>
            <person name="Mardassi H."/>
        </authorList>
    </citation>
    <scope>NUCLEOTIDE SEQUENCE [LARGE SCALE GENOMIC DNA]</scope>
    <source>
        <strain evidence="2 3">TNTM28</strain>
    </source>
</reference>
<dbReference type="InterPro" id="IPR009839">
    <property type="entry name" value="SseB_N"/>
</dbReference>
<comment type="caution">
    <text evidence="2">The sequence shown here is derived from an EMBL/GenBank/DDBJ whole genome shotgun (WGS) entry which is preliminary data.</text>
</comment>